<dbReference type="InterPro" id="IPR001128">
    <property type="entry name" value="Cyt_P450"/>
</dbReference>
<sequence>MTATPAVLGPIDTARALSVLAPLVAQGAIVRRPAVTAWAERHQVDRRGAATLAGLRRRTGGGPAVVRLPGLSLAVLLDPEHVVRVLDETPSPFRADSREKRAALHKFQPEAVLVTEPAGRAPKRAANVTALQPGRPQHELGAVFDAAVDRAVDRMATRALAVGRLEWEPFTQAFDSAVREVVLGPGAVDDVDLTTRLTDLRAAANWAFLLPDRPVEREEFTAHLRSRVEAAPADASLAGFFGARTDGDATGQVPHWLFAFDAAGAAVFRALAVAAARPDLTAELAAEAHLPAPERLVARGSVLESVRLWPTTLVVLRESDSATTWGDGELPAGTAVVIVSSFFHRDSGRVPFAHSFSPQVWNDGRAEADRALIPFSTGPAGCPGRDVVAAVAGRFLARSVAELRLSSPRSVHLAQDPLPWTVDHSGLTFAAERRNAA</sequence>
<name>A0A2U1ZX64_9MICO</name>
<dbReference type="InterPro" id="IPR036396">
    <property type="entry name" value="Cyt_P450_sf"/>
</dbReference>
<dbReference type="GO" id="GO:0020037">
    <property type="term" value="F:heme binding"/>
    <property type="evidence" value="ECO:0007669"/>
    <property type="project" value="InterPro"/>
</dbReference>
<dbReference type="GO" id="GO:0016705">
    <property type="term" value="F:oxidoreductase activity, acting on paired donors, with incorporation or reduction of molecular oxygen"/>
    <property type="evidence" value="ECO:0007669"/>
    <property type="project" value="InterPro"/>
</dbReference>
<dbReference type="RefSeq" id="WP_109229933.1">
    <property type="nucleotide sequence ID" value="NZ_PYHR01000002.1"/>
</dbReference>
<dbReference type="Proteomes" id="UP000245166">
    <property type="component" value="Unassembled WGS sequence"/>
</dbReference>
<proteinExistence type="predicted"/>
<protein>
    <submittedName>
        <fullName evidence="1">Cytochrome P450</fullName>
    </submittedName>
</protein>
<evidence type="ECO:0000313" key="2">
    <source>
        <dbReference type="Proteomes" id="UP000245166"/>
    </source>
</evidence>
<keyword evidence="2" id="KW-1185">Reference proteome</keyword>
<comment type="caution">
    <text evidence="1">The sequence shown here is derived from an EMBL/GenBank/DDBJ whole genome shotgun (WGS) entry which is preliminary data.</text>
</comment>
<dbReference type="Pfam" id="PF00067">
    <property type="entry name" value="p450"/>
    <property type="match status" value="1"/>
</dbReference>
<dbReference type="GO" id="GO:0005506">
    <property type="term" value="F:iron ion binding"/>
    <property type="evidence" value="ECO:0007669"/>
    <property type="project" value="InterPro"/>
</dbReference>
<accession>A0A2U1ZX64</accession>
<dbReference type="EMBL" id="PYHR01000002">
    <property type="protein sequence ID" value="PWD51554.1"/>
    <property type="molecule type" value="Genomic_DNA"/>
</dbReference>
<dbReference type="GO" id="GO:0004497">
    <property type="term" value="F:monooxygenase activity"/>
    <property type="evidence" value="ECO:0007669"/>
    <property type="project" value="InterPro"/>
</dbReference>
<organism evidence="1 2">
    <name type="scientific">Serinibacter arcticus</name>
    <dbReference type="NCBI Taxonomy" id="1655435"/>
    <lineage>
        <taxon>Bacteria</taxon>
        <taxon>Bacillati</taxon>
        <taxon>Actinomycetota</taxon>
        <taxon>Actinomycetes</taxon>
        <taxon>Micrococcales</taxon>
        <taxon>Beutenbergiaceae</taxon>
        <taxon>Serinibacter</taxon>
    </lineage>
</organism>
<gene>
    <name evidence="1" type="ORF">C8046_13775</name>
</gene>
<dbReference type="Gene3D" id="1.10.630.10">
    <property type="entry name" value="Cytochrome P450"/>
    <property type="match status" value="1"/>
</dbReference>
<dbReference type="SUPFAM" id="SSF48264">
    <property type="entry name" value="Cytochrome P450"/>
    <property type="match status" value="1"/>
</dbReference>
<dbReference type="AlphaFoldDB" id="A0A2U1ZX64"/>
<dbReference type="OrthoDB" id="7376058at2"/>
<evidence type="ECO:0000313" key="1">
    <source>
        <dbReference type="EMBL" id="PWD51554.1"/>
    </source>
</evidence>
<reference evidence="1 2" key="1">
    <citation type="submission" date="2018-03" db="EMBL/GenBank/DDBJ databases">
        <title>Genome assembly of novel Miniimonas species PCH200.</title>
        <authorList>
            <person name="Thakur V."/>
            <person name="Kumar V."/>
            <person name="Singh D."/>
        </authorList>
    </citation>
    <scope>NUCLEOTIDE SEQUENCE [LARGE SCALE GENOMIC DNA]</scope>
    <source>
        <strain evidence="1 2">PCH200</strain>
    </source>
</reference>